<name>A0ABQ7U8P7_SOLTU</name>
<keyword evidence="3" id="KW-1185">Reference proteome</keyword>
<sequence>MVMHVGRGNHYSDPMLYFGNGRGVSSSMEDGSQMSDSMTYTSNGRGAHHDPMTLYIGRGGYSGAGNSNCSNHKPKRNWHLICDYCKLHGHTKDICYKLIGYPANWKFKKKGGPGVEVMNTGRGIANHAYADGDGFGHMDAGYGLMYSGLGLGTTDGSGSSRASNDPLQTRQGGLDSMDNMNMANTNTEEKYIYLMAIYTTSVTHVGKCKLTTGETLNNVLVVPDFKTSSMER</sequence>
<proteinExistence type="predicted"/>
<feature type="region of interest" description="Disordered" evidence="1">
    <location>
        <begin position="155"/>
        <end position="180"/>
    </location>
</feature>
<accession>A0ABQ7U8P7</accession>
<feature type="compositionally biased region" description="Polar residues" evidence="1">
    <location>
        <begin position="161"/>
        <end position="171"/>
    </location>
</feature>
<dbReference type="Proteomes" id="UP000826656">
    <property type="component" value="Unassembled WGS sequence"/>
</dbReference>
<organism evidence="2 3">
    <name type="scientific">Solanum tuberosum</name>
    <name type="common">Potato</name>
    <dbReference type="NCBI Taxonomy" id="4113"/>
    <lineage>
        <taxon>Eukaryota</taxon>
        <taxon>Viridiplantae</taxon>
        <taxon>Streptophyta</taxon>
        <taxon>Embryophyta</taxon>
        <taxon>Tracheophyta</taxon>
        <taxon>Spermatophyta</taxon>
        <taxon>Magnoliopsida</taxon>
        <taxon>eudicotyledons</taxon>
        <taxon>Gunneridae</taxon>
        <taxon>Pentapetalae</taxon>
        <taxon>asterids</taxon>
        <taxon>lamiids</taxon>
        <taxon>Solanales</taxon>
        <taxon>Solanaceae</taxon>
        <taxon>Solanoideae</taxon>
        <taxon>Solaneae</taxon>
        <taxon>Solanum</taxon>
    </lineage>
</organism>
<comment type="caution">
    <text evidence="2">The sequence shown here is derived from an EMBL/GenBank/DDBJ whole genome shotgun (WGS) entry which is preliminary data.</text>
</comment>
<dbReference type="PANTHER" id="PTHR34222:SF97">
    <property type="entry name" value="CATALYTIC REGION, PUTATIVE-RELATED"/>
    <property type="match status" value="1"/>
</dbReference>
<gene>
    <name evidence="2" type="ORF">KY290_031282</name>
</gene>
<protein>
    <recommendedName>
        <fullName evidence="4">Integrase core domain containing protein</fullName>
    </recommendedName>
</protein>
<evidence type="ECO:0000313" key="2">
    <source>
        <dbReference type="EMBL" id="KAH0743289.1"/>
    </source>
</evidence>
<evidence type="ECO:0000256" key="1">
    <source>
        <dbReference type="SAM" id="MobiDB-lite"/>
    </source>
</evidence>
<dbReference type="PANTHER" id="PTHR34222">
    <property type="entry name" value="GAG_PRE-INTEGRS DOMAIN-CONTAINING PROTEIN"/>
    <property type="match status" value="1"/>
</dbReference>
<reference evidence="2 3" key="1">
    <citation type="journal article" date="2021" name="bioRxiv">
        <title>Chromosome-scale and haplotype-resolved genome assembly of a tetraploid potato cultivar.</title>
        <authorList>
            <person name="Sun H."/>
            <person name="Jiao W.-B."/>
            <person name="Krause K."/>
            <person name="Campoy J.A."/>
            <person name="Goel M."/>
            <person name="Folz-Donahue K."/>
            <person name="Kukat C."/>
            <person name="Huettel B."/>
            <person name="Schneeberger K."/>
        </authorList>
    </citation>
    <scope>NUCLEOTIDE SEQUENCE [LARGE SCALE GENOMIC DNA]</scope>
    <source>
        <strain evidence="2">SolTubOtavaFocal</strain>
        <tissue evidence="2">Leaves</tissue>
    </source>
</reference>
<evidence type="ECO:0000313" key="3">
    <source>
        <dbReference type="Proteomes" id="UP000826656"/>
    </source>
</evidence>
<evidence type="ECO:0008006" key="4">
    <source>
        <dbReference type="Google" id="ProtNLM"/>
    </source>
</evidence>
<dbReference type="EMBL" id="JAIVGD010000023">
    <property type="protein sequence ID" value="KAH0743289.1"/>
    <property type="molecule type" value="Genomic_DNA"/>
</dbReference>